<evidence type="ECO:0000313" key="3">
    <source>
        <dbReference type="Proteomes" id="UP001157974"/>
    </source>
</evidence>
<sequence length="227" mass="24368">MVGFVASSKLCVGQQKQVKVCRSSSIRMSVRDDQSSEGLMSELTKLHTGLATMAIMGTPLAALAGEAAAEESALKTLFKTKALSLAHPVAMWGVVGYAGYVFYLGSQARTLRTTTDQEVKKDLAKQKPGQKHFSLSAWLLAATTFFTFEGMANTYTRTGKLFPGPHLYAGLGVVSLLAFMAALVPAMQKNQLWARNTHFTLAVGALGLFGWQAKTGLDIVGKLLGFK</sequence>
<dbReference type="Proteomes" id="UP001157974">
    <property type="component" value="Unassembled WGS sequence"/>
</dbReference>
<comment type="caution">
    <text evidence="2">The sequence shown here is derived from an EMBL/GenBank/DDBJ whole genome shotgun (WGS) entry which is preliminary data.</text>
</comment>
<feature type="transmembrane region" description="Helical" evidence="1">
    <location>
        <begin position="46"/>
        <end position="65"/>
    </location>
</feature>
<dbReference type="PANTHER" id="PTHR34679">
    <property type="match status" value="1"/>
</dbReference>
<name>A0AAV8UM60_9RHOD</name>
<evidence type="ECO:0000313" key="2">
    <source>
        <dbReference type="EMBL" id="KAJ8902307.1"/>
    </source>
</evidence>
<dbReference type="EMBL" id="JAMWBK010000009">
    <property type="protein sequence ID" value="KAJ8902307.1"/>
    <property type="molecule type" value="Genomic_DNA"/>
</dbReference>
<dbReference type="AlphaFoldDB" id="A0AAV8UM60"/>
<feature type="transmembrane region" description="Helical" evidence="1">
    <location>
        <begin position="135"/>
        <end position="155"/>
    </location>
</feature>
<dbReference type="PANTHER" id="PTHR34679:SF2">
    <property type="entry name" value="OS02G0122500 PROTEIN"/>
    <property type="match status" value="1"/>
</dbReference>
<organism evidence="2 3">
    <name type="scientific">Rhodosorus marinus</name>
    <dbReference type="NCBI Taxonomy" id="101924"/>
    <lineage>
        <taxon>Eukaryota</taxon>
        <taxon>Rhodophyta</taxon>
        <taxon>Stylonematophyceae</taxon>
        <taxon>Stylonematales</taxon>
        <taxon>Stylonemataceae</taxon>
        <taxon>Rhodosorus</taxon>
    </lineage>
</organism>
<gene>
    <name evidence="2" type="ORF">NDN08_006714</name>
</gene>
<feature type="transmembrane region" description="Helical" evidence="1">
    <location>
        <begin position="167"/>
        <end position="186"/>
    </location>
</feature>
<reference evidence="2 3" key="1">
    <citation type="journal article" date="2023" name="Nat. Commun.">
        <title>Origin of minicircular mitochondrial genomes in red algae.</title>
        <authorList>
            <person name="Lee Y."/>
            <person name="Cho C.H."/>
            <person name="Lee Y.M."/>
            <person name="Park S.I."/>
            <person name="Yang J.H."/>
            <person name="West J.A."/>
            <person name="Bhattacharya D."/>
            <person name="Yoon H.S."/>
        </authorList>
    </citation>
    <scope>NUCLEOTIDE SEQUENCE [LARGE SCALE GENOMIC DNA]</scope>
    <source>
        <strain evidence="2 3">CCMP1338</strain>
        <tissue evidence="2">Whole cell</tissue>
    </source>
</reference>
<evidence type="ECO:0000256" key="1">
    <source>
        <dbReference type="SAM" id="Phobius"/>
    </source>
</evidence>
<keyword evidence="1" id="KW-1133">Transmembrane helix</keyword>
<dbReference type="Pfam" id="PF13301">
    <property type="entry name" value="DUF4079"/>
    <property type="match status" value="1"/>
</dbReference>
<dbReference type="InterPro" id="IPR025067">
    <property type="entry name" value="DUF4079"/>
</dbReference>
<feature type="transmembrane region" description="Helical" evidence="1">
    <location>
        <begin position="85"/>
        <end position="104"/>
    </location>
</feature>
<protein>
    <recommendedName>
        <fullName evidence="4">DUF4079 domain-containing protein</fullName>
    </recommendedName>
</protein>
<proteinExistence type="predicted"/>
<accession>A0AAV8UM60</accession>
<keyword evidence="3" id="KW-1185">Reference proteome</keyword>
<keyword evidence="1" id="KW-0472">Membrane</keyword>
<evidence type="ECO:0008006" key="4">
    <source>
        <dbReference type="Google" id="ProtNLM"/>
    </source>
</evidence>
<keyword evidence="1" id="KW-0812">Transmembrane</keyword>